<sequence>MATFFLRLPLSLTVALMCMAMAATVSAAPTHRSEEGEASMMKKLQGDGRNIDPTFAAEKLHFYVLSKGQTPPSGPSKRHNRRLQFTGGQTRFHALANQQTVPPSHDPSKRDNSTPSEFTRGKLDFQALSKGQTVPPSGPSKKHYKEISCEKAHTTIIHPECNLT</sequence>
<evidence type="ECO:0000313" key="6">
    <source>
        <dbReference type="EMBL" id="RVW83824.1"/>
    </source>
</evidence>
<proteinExistence type="predicted"/>
<dbReference type="EMBL" id="QGNW01000223">
    <property type="protein sequence ID" value="RVW83824.1"/>
    <property type="molecule type" value="Genomic_DNA"/>
</dbReference>
<evidence type="ECO:0000256" key="3">
    <source>
        <dbReference type="ARBA" id="ARBA00022729"/>
    </source>
</evidence>
<protein>
    <submittedName>
        <fullName evidence="6">Uncharacterized protein</fullName>
    </submittedName>
</protein>
<evidence type="ECO:0000256" key="1">
    <source>
        <dbReference type="ARBA" id="ARBA00004239"/>
    </source>
</evidence>
<gene>
    <name evidence="6" type="ORF">CK203_041768</name>
</gene>
<dbReference type="InterPro" id="IPR039639">
    <property type="entry name" value="IDA-like"/>
</dbReference>
<comment type="caution">
    <text evidence="6">The sequence shown here is derived from an EMBL/GenBank/DDBJ whole genome shotgun (WGS) entry which is preliminary data.</text>
</comment>
<keyword evidence="2" id="KW-0964">Secreted</keyword>
<accession>A0A438HHA0</accession>
<organism evidence="6 7">
    <name type="scientific">Vitis vinifera</name>
    <name type="common">Grape</name>
    <dbReference type="NCBI Taxonomy" id="29760"/>
    <lineage>
        <taxon>Eukaryota</taxon>
        <taxon>Viridiplantae</taxon>
        <taxon>Streptophyta</taxon>
        <taxon>Embryophyta</taxon>
        <taxon>Tracheophyta</taxon>
        <taxon>Spermatophyta</taxon>
        <taxon>Magnoliopsida</taxon>
        <taxon>eudicotyledons</taxon>
        <taxon>Gunneridae</taxon>
        <taxon>Pentapetalae</taxon>
        <taxon>rosids</taxon>
        <taxon>Vitales</taxon>
        <taxon>Vitaceae</taxon>
        <taxon>Viteae</taxon>
        <taxon>Vitis</taxon>
    </lineage>
</organism>
<dbReference type="OrthoDB" id="994133at2759"/>
<dbReference type="AlphaFoldDB" id="A0A438HHA0"/>
<feature type="chain" id="PRO_5019022285" evidence="5">
    <location>
        <begin position="28"/>
        <end position="164"/>
    </location>
</feature>
<dbReference type="Proteomes" id="UP000288805">
    <property type="component" value="Unassembled WGS sequence"/>
</dbReference>
<dbReference type="PANTHER" id="PTHR33599:SF13">
    <property type="entry name" value="FORMIN-LIKE PROTEIN 20"/>
    <property type="match status" value="1"/>
</dbReference>
<comment type="subcellular location">
    <subcellularLocation>
        <location evidence="1">Secreted</location>
        <location evidence="1">Extracellular space</location>
    </subcellularLocation>
</comment>
<name>A0A438HHA0_VITVI</name>
<dbReference type="GO" id="GO:0005576">
    <property type="term" value="C:extracellular region"/>
    <property type="evidence" value="ECO:0007669"/>
    <property type="project" value="UniProtKB-SubCell"/>
</dbReference>
<evidence type="ECO:0000313" key="7">
    <source>
        <dbReference type="Proteomes" id="UP000288805"/>
    </source>
</evidence>
<feature type="region of interest" description="Disordered" evidence="4">
    <location>
        <begin position="66"/>
        <end position="145"/>
    </location>
</feature>
<keyword evidence="3 5" id="KW-0732">Signal</keyword>
<dbReference type="GO" id="GO:0010227">
    <property type="term" value="P:floral organ abscission"/>
    <property type="evidence" value="ECO:0007669"/>
    <property type="project" value="InterPro"/>
</dbReference>
<dbReference type="PANTHER" id="PTHR33599">
    <property type="entry name" value="PROTEIN IDA-LIKE 5"/>
    <property type="match status" value="1"/>
</dbReference>
<feature type="signal peptide" evidence="5">
    <location>
        <begin position="1"/>
        <end position="27"/>
    </location>
</feature>
<evidence type="ECO:0000256" key="2">
    <source>
        <dbReference type="ARBA" id="ARBA00022525"/>
    </source>
</evidence>
<reference evidence="6 7" key="1">
    <citation type="journal article" date="2018" name="PLoS Genet.">
        <title>Population sequencing reveals clonal diversity and ancestral inbreeding in the grapevine cultivar Chardonnay.</title>
        <authorList>
            <person name="Roach M.J."/>
            <person name="Johnson D.L."/>
            <person name="Bohlmann J."/>
            <person name="van Vuuren H.J."/>
            <person name="Jones S.J."/>
            <person name="Pretorius I.S."/>
            <person name="Schmidt S.A."/>
            <person name="Borneman A.R."/>
        </authorList>
    </citation>
    <scope>NUCLEOTIDE SEQUENCE [LARGE SCALE GENOMIC DNA]</scope>
    <source>
        <strain evidence="7">cv. Chardonnay</strain>
        <tissue evidence="6">Leaf</tissue>
    </source>
</reference>
<evidence type="ECO:0000256" key="5">
    <source>
        <dbReference type="SAM" id="SignalP"/>
    </source>
</evidence>
<evidence type="ECO:0000256" key="4">
    <source>
        <dbReference type="SAM" id="MobiDB-lite"/>
    </source>
</evidence>